<dbReference type="EMBL" id="PPXF01000058">
    <property type="protein sequence ID" value="POH61664.1"/>
    <property type="molecule type" value="Genomic_DNA"/>
</dbReference>
<organism evidence="2 3">
    <name type="scientific">Cryobacterium zongtaii</name>
    <dbReference type="NCBI Taxonomy" id="1259217"/>
    <lineage>
        <taxon>Bacteria</taxon>
        <taxon>Bacillati</taxon>
        <taxon>Actinomycetota</taxon>
        <taxon>Actinomycetes</taxon>
        <taxon>Micrococcales</taxon>
        <taxon>Microbacteriaceae</taxon>
        <taxon>Cryobacterium</taxon>
    </lineage>
</organism>
<reference evidence="2 3" key="1">
    <citation type="submission" date="2018-01" db="EMBL/GenBank/DDBJ databases">
        <title>Cryobacterium sp. nov., from glaciers in China.</title>
        <authorList>
            <person name="Liu Q."/>
            <person name="Xin Y.-H."/>
        </authorList>
    </citation>
    <scope>NUCLEOTIDE SEQUENCE [LARGE SCALE GENOMIC DNA]</scope>
    <source>
        <strain evidence="2 3">TMB1-8</strain>
    </source>
</reference>
<dbReference type="Proteomes" id="UP000237104">
    <property type="component" value="Unassembled WGS sequence"/>
</dbReference>
<keyword evidence="1" id="KW-0472">Membrane</keyword>
<sequence length="139" mass="16242">MGRRRRRPVRVAGYRAERAHRRGDDLMPVWSWILIWALLVAGLLAMLAWFAVRLFRKLMVTFGALEDLGDQLAELDLDAALPRRPFSPAVFQKRRDLAAAIDQARIERAHRRAHRRDLRINRGKLIQHTPYKPEDRPSC</sequence>
<gene>
    <name evidence="2" type="ORF">C3B59_13685</name>
</gene>
<evidence type="ECO:0000313" key="2">
    <source>
        <dbReference type="EMBL" id="POH61664.1"/>
    </source>
</evidence>
<dbReference type="AlphaFoldDB" id="A0A2S3Z7Z0"/>
<keyword evidence="1" id="KW-1133">Transmembrane helix</keyword>
<keyword evidence="1" id="KW-0812">Transmembrane</keyword>
<name>A0A2S3Z7Z0_9MICO</name>
<feature type="transmembrane region" description="Helical" evidence="1">
    <location>
        <begin position="29"/>
        <end position="52"/>
    </location>
</feature>
<comment type="caution">
    <text evidence="2">The sequence shown here is derived from an EMBL/GenBank/DDBJ whole genome shotgun (WGS) entry which is preliminary data.</text>
</comment>
<evidence type="ECO:0000256" key="1">
    <source>
        <dbReference type="SAM" id="Phobius"/>
    </source>
</evidence>
<protein>
    <submittedName>
        <fullName evidence="2">Uncharacterized protein</fullName>
    </submittedName>
</protein>
<evidence type="ECO:0000313" key="3">
    <source>
        <dbReference type="Proteomes" id="UP000237104"/>
    </source>
</evidence>
<proteinExistence type="predicted"/>
<accession>A0A2S3Z7Z0</accession>